<feature type="coiled-coil region" evidence="1">
    <location>
        <begin position="142"/>
        <end position="187"/>
    </location>
</feature>
<dbReference type="EMBL" id="BPVZ01000007">
    <property type="protein sequence ID" value="GKU93703.1"/>
    <property type="molecule type" value="Genomic_DNA"/>
</dbReference>
<evidence type="ECO:0000313" key="3">
    <source>
        <dbReference type="EMBL" id="GKU93703.1"/>
    </source>
</evidence>
<dbReference type="AlphaFoldDB" id="A0AAV5I6X4"/>
<accession>A0AAV5I6X4</accession>
<feature type="region of interest" description="Disordered" evidence="2">
    <location>
        <begin position="1"/>
        <end position="76"/>
    </location>
</feature>
<gene>
    <name evidence="3" type="ORF">SLEP1_g7276</name>
</gene>
<keyword evidence="1" id="KW-0175">Coiled coil</keyword>
<dbReference type="PANTHER" id="PTHR34210">
    <property type="entry name" value="OS01G0252900 PROTEIN"/>
    <property type="match status" value="1"/>
</dbReference>
<evidence type="ECO:0000313" key="4">
    <source>
        <dbReference type="Proteomes" id="UP001054252"/>
    </source>
</evidence>
<protein>
    <submittedName>
        <fullName evidence="3">Uncharacterized protein</fullName>
    </submittedName>
</protein>
<reference evidence="3 4" key="1">
    <citation type="journal article" date="2021" name="Commun. Biol.">
        <title>The genome of Shorea leprosula (Dipterocarpaceae) highlights the ecological relevance of drought in aseasonal tropical rainforests.</title>
        <authorList>
            <person name="Ng K.K.S."/>
            <person name="Kobayashi M.J."/>
            <person name="Fawcett J.A."/>
            <person name="Hatakeyama M."/>
            <person name="Paape T."/>
            <person name="Ng C.H."/>
            <person name="Ang C.C."/>
            <person name="Tnah L.H."/>
            <person name="Lee C.T."/>
            <person name="Nishiyama T."/>
            <person name="Sese J."/>
            <person name="O'Brien M.J."/>
            <person name="Copetti D."/>
            <person name="Mohd Noor M.I."/>
            <person name="Ong R.C."/>
            <person name="Putra M."/>
            <person name="Sireger I.Z."/>
            <person name="Indrioko S."/>
            <person name="Kosugi Y."/>
            <person name="Izuno A."/>
            <person name="Isagi Y."/>
            <person name="Lee S.L."/>
            <person name="Shimizu K.K."/>
        </authorList>
    </citation>
    <scope>NUCLEOTIDE SEQUENCE [LARGE SCALE GENOMIC DNA]</scope>
    <source>
        <strain evidence="3">214</strain>
    </source>
</reference>
<feature type="compositionally biased region" description="Polar residues" evidence="2">
    <location>
        <begin position="16"/>
        <end position="37"/>
    </location>
</feature>
<name>A0AAV5I6X4_9ROSI</name>
<feature type="compositionally biased region" description="Basic and acidic residues" evidence="2">
    <location>
        <begin position="96"/>
        <end position="114"/>
    </location>
</feature>
<proteinExistence type="predicted"/>
<organism evidence="3 4">
    <name type="scientific">Rubroshorea leprosula</name>
    <dbReference type="NCBI Taxonomy" id="152421"/>
    <lineage>
        <taxon>Eukaryota</taxon>
        <taxon>Viridiplantae</taxon>
        <taxon>Streptophyta</taxon>
        <taxon>Embryophyta</taxon>
        <taxon>Tracheophyta</taxon>
        <taxon>Spermatophyta</taxon>
        <taxon>Magnoliopsida</taxon>
        <taxon>eudicotyledons</taxon>
        <taxon>Gunneridae</taxon>
        <taxon>Pentapetalae</taxon>
        <taxon>rosids</taxon>
        <taxon>malvids</taxon>
        <taxon>Malvales</taxon>
        <taxon>Dipterocarpaceae</taxon>
        <taxon>Rubroshorea</taxon>
    </lineage>
</organism>
<comment type="caution">
    <text evidence="3">The sequence shown here is derived from an EMBL/GenBank/DDBJ whole genome shotgun (WGS) entry which is preliminary data.</text>
</comment>
<evidence type="ECO:0000256" key="1">
    <source>
        <dbReference type="SAM" id="Coils"/>
    </source>
</evidence>
<feature type="region of interest" description="Disordered" evidence="2">
    <location>
        <begin position="93"/>
        <end position="115"/>
    </location>
</feature>
<dbReference type="Proteomes" id="UP001054252">
    <property type="component" value="Unassembled WGS sequence"/>
</dbReference>
<evidence type="ECO:0000256" key="2">
    <source>
        <dbReference type="SAM" id="MobiDB-lite"/>
    </source>
</evidence>
<keyword evidence="4" id="KW-1185">Reference proteome</keyword>
<feature type="region of interest" description="Disordered" evidence="2">
    <location>
        <begin position="262"/>
        <end position="285"/>
    </location>
</feature>
<sequence length="285" mass="32427">MRRHEQYPDSGANAYLSAQMQQHMPGQIMEQNSTPFQGQLEAFTPERDQPAATSSTDGQWGWERDGSKVSNQMAGPLYNEGQWADRSITYFQGQRPDLKSSEKQNADLRSRQHEEDMEIGYEDNHSSKTFEGLEKKFLDDIMKLAKEQNDAEDAENARHRERINAINAQYQEQLAALRARHANRRDEFLRKESHARQQQYQQTLIVHYPNIGMGSGNAMTPGNPHSYSGVAGSAMVGDANRAYNSDPSDSYRERTRFLGAARDQGFEPRGSYPGGRVYDTGSRYY</sequence>
<dbReference type="PANTHER" id="PTHR34210:SF1">
    <property type="entry name" value="OS03G0274700 PROTEIN"/>
    <property type="match status" value="1"/>
</dbReference>